<feature type="compositionally biased region" description="Acidic residues" evidence="2">
    <location>
        <begin position="107"/>
        <end position="117"/>
    </location>
</feature>
<dbReference type="Proteomes" id="UP000250043">
    <property type="component" value="Unassembled WGS sequence"/>
</dbReference>
<dbReference type="PROSITE" id="PS00107">
    <property type="entry name" value="PROTEIN_KINASE_ATP"/>
    <property type="match status" value="1"/>
</dbReference>
<keyword evidence="4" id="KW-1185">Reference proteome</keyword>
<evidence type="ECO:0000313" key="4">
    <source>
        <dbReference type="Proteomes" id="UP000250043"/>
    </source>
</evidence>
<dbReference type="GO" id="GO:0005524">
    <property type="term" value="F:ATP binding"/>
    <property type="evidence" value="ECO:0007669"/>
    <property type="project" value="UniProtKB-UniRule"/>
</dbReference>
<organism evidence="3 4">
    <name type="scientific">Obba rivulosa</name>
    <dbReference type="NCBI Taxonomy" id="1052685"/>
    <lineage>
        <taxon>Eukaryota</taxon>
        <taxon>Fungi</taxon>
        <taxon>Dikarya</taxon>
        <taxon>Basidiomycota</taxon>
        <taxon>Agaricomycotina</taxon>
        <taxon>Agaricomycetes</taxon>
        <taxon>Polyporales</taxon>
        <taxon>Gelatoporiaceae</taxon>
        <taxon>Obba</taxon>
    </lineage>
</organism>
<evidence type="ECO:0008006" key="5">
    <source>
        <dbReference type="Google" id="ProtNLM"/>
    </source>
</evidence>
<feature type="compositionally biased region" description="Basic and acidic residues" evidence="2">
    <location>
        <begin position="325"/>
        <end position="343"/>
    </location>
</feature>
<evidence type="ECO:0000313" key="3">
    <source>
        <dbReference type="EMBL" id="OCH85291.1"/>
    </source>
</evidence>
<proteinExistence type="predicted"/>
<dbReference type="InterPro" id="IPR017441">
    <property type="entry name" value="Protein_kinase_ATP_BS"/>
</dbReference>
<name>A0A8E2AIR5_9APHY</name>
<gene>
    <name evidence="3" type="ORF">OBBRIDRAFT_763141</name>
</gene>
<protein>
    <recommendedName>
        <fullName evidence="5">Protein kinase domain-containing protein</fullName>
    </recommendedName>
</protein>
<feature type="region of interest" description="Disordered" evidence="2">
    <location>
        <begin position="100"/>
        <end position="124"/>
    </location>
</feature>
<dbReference type="EMBL" id="KV722594">
    <property type="protein sequence ID" value="OCH85291.1"/>
    <property type="molecule type" value="Genomic_DNA"/>
</dbReference>
<dbReference type="OrthoDB" id="5327923at2759"/>
<feature type="binding site" evidence="1">
    <location>
        <position position="465"/>
    </location>
    <ligand>
        <name>ATP</name>
        <dbReference type="ChEBI" id="CHEBI:30616"/>
    </ligand>
</feature>
<reference evidence="3 4" key="1">
    <citation type="submission" date="2016-07" db="EMBL/GenBank/DDBJ databases">
        <title>Draft genome of the white-rot fungus Obba rivulosa 3A-2.</title>
        <authorList>
            <consortium name="DOE Joint Genome Institute"/>
            <person name="Miettinen O."/>
            <person name="Riley R."/>
            <person name="Acob R."/>
            <person name="Barry K."/>
            <person name="Cullen D."/>
            <person name="De Vries R."/>
            <person name="Hainaut M."/>
            <person name="Hatakka A."/>
            <person name="Henrissat B."/>
            <person name="Hilden K."/>
            <person name="Kuo R."/>
            <person name="Labutti K."/>
            <person name="Lipzen A."/>
            <person name="Makela M.R."/>
            <person name="Sandor L."/>
            <person name="Spatafora J.W."/>
            <person name="Grigoriev I.V."/>
            <person name="Hibbett D.S."/>
        </authorList>
    </citation>
    <scope>NUCLEOTIDE SEQUENCE [LARGE SCALE GENOMIC DNA]</scope>
    <source>
        <strain evidence="3 4">3A-2</strain>
    </source>
</reference>
<accession>A0A8E2AIR5</accession>
<keyword evidence="1" id="KW-0547">Nucleotide-binding</keyword>
<keyword evidence="1" id="KW-0067">ATP-binding</keyword>
<evidence type="ECO:0000256" key="2">
    <source>
        <dbReference type="SAM" id="MobiDB-lite"/>
    </source>
</evidence>
<feature type="region of interest" description="Disordered" evidence="2">
    <location>
        <begin position="295"/>
        <end position="366"/>
    </location>
</feature>
<feature type="compositionally biased region" description="Basic and acidic residues" evidence="2">
    <location>
        <begin position="351"/>
        <end position="361"/>
    </location>
</feature>
<dbReference type="AlphaFoldDB" id="A0A8E2AIR5"/>
<sequence>MDVDDVPRDRKITYEWVRDPNGKVLPSPGPPGYRTPEGYVWGHSLESFFRISLLPGINYMRVYSRSMLKELGENYSDEDFDYPEPHPRVRKPWPVLSDRRSFRPPLSDEDEGSDHDDEGDKMLRQTRRRKLLETLLLMESMKIKHDNVPELKLTQFVVDNNTSDPVICPYKTPYIKLWAPEFQPFVKSLFAKHMFQPLDFVGSFGVKLRKVIDETGVMAVSVDGEKGFEDGHVRSILRFVDPEKVKAATTKATNADAIPDVCVYIASQASDVHNSSIATVPGSVRVVPVTPVVETRMDTSTCSDNVPDRVQPRNIPEESPPIANEELKIESMEIDSEDRKDGASDEDTSEDMSRSGSKESAHLASTSPFYVDDMPKLEEFIPEEFIPDILVVYDSTPLAHKYKRILPAISRDSISQEHTRVAHLHTHPANAIGKGHHSYVRRGALTLPEPLYGCSRTGQVTVAVKTAELRGHARRLLRNEADMYARFPQHLQQEYCGYHLVRPIWHPVPVGPVVPKFYGYYVPLDDHGNAIDELYKSFHEDEDGPVSGPSPILLIEECGKPVNPSTFSLDERSECYSLLCRLHNANFIQNSFYTRNILVQPGPLTRPPAERSRRTPSFRIIDFGRGEFQDDVELERLPASKRNSTERQFAEKIRSEDQDAHKALKLDMCDY</sequence>
<evidence type="ECO:0000256" key="1">
    <source>
        <dbReference type="PROSITE-ProRule" id="PRU10141"/>
    </source>
</evidence>